<comment type="similarity">
    <text evidence="1">Belongs to the bacterial solute-binding protein 5 family.</text>
</comment>
<dbReference type="PROSITE" id="PS51318">
    <property type="entry name" value="TAT"/>
    <property type="match status" value="1"/>
</dbReference>
<keyword evidence="2 3" id="KW-0732">Signal</keyword>
<evidence type="ECO:0000259" key="4">
    <source>
        <dbReference type="Pfam" id="PF00496"/>
    </source>
</evidence>
<name>A0A7V8JPP0_9BURK</name>
<proteinExistence type="inferred from homology"/>
<accession>A0A7V8JPP0</accession>
<dbReference type="PANTHER" id="PTHR30290:SF38">
    <property type="entry name" value="D,D-DIPEPTIDE-BINDING PERIPLASMIC PROTEIN DDPA-RELATED"/>
    <property type="match status" value="1"/>
</dbReference>
<evidence type="ECO:0000256" key="2">
    <source>
        <dbReference type="ARBA" id="ARBA00022729"/>
    </source>
</evidence>
<sequence length="197" mass="20626">MPTHRRRSVLLSPALAAALAAASPLSAQAQAGGKNNLTIGVTLEPAPGLDPTGGAASAISEVTLYNVYETLTKFTEAGRAEPLLAESWTVSPDQKSYTFKLRQGVSFHNGEPFNAAAVKFSFERAVAPDSVNKDKAVFANIARIDTPDAHTVVLALKEPNPDFPLLLGQGTAIVVEPKSAATNGTQPVGTGPYKFVN</sequence>
<reference evidence="6" key="1">
    <citation type="journal article" date="2020" name="MBio">
        <title>Horizontal gene transfer to a defensive symbiont with a reduced genome amongst a multipartite beetle microbiome.</title>
        <authorList>
            <person name="Waterworth S.C."/>
            <person name="Florez L.V."/>
            <person name="Rees E.R."/>
            <person name="Hertweck C."/>
            <person name="Kaltenpoth M."/>
            <person name="Kwan J.C."/>
        </authorList>
    </citation>
    <scope>NUCLEOTIDE SEQUENCE [LARGE SCALE GENOMIC DNA]</scope>
</reference>
<evidence type="ECO:0000256" key="3">
    <source>
        <dbReference type="SAM" id="SignalP"/>
    </source>
</evidence>
<dbReference type="Pfam" id="PF00496">
    <property type="entry name" value="SBP_bac_5"/>
    <property type="match status" value="1"/>
</dbReference>
<dbReference type="InterPro" id="IPR000914">
    <property type="entry name" value="SBP_5_dom"/>
</dbReference>
<dbReference type="InterPro" id="IPR006311">
    <property type="entry name" value="TAT_signal"/>
</dbReference>
<dbReference type="InterPro" id="IPR039424">
    <property type="entry name" value="SBP_5"/>
</dbReference>
<dbReference type="AlphaFoldDB" id="A0A7V8JPP0"/>
<dbReference type="PANTHER" id="PTHR30290">
    <property type="entry name" value="PERIPLASMIC BINDING COMPONENT OF ABC TRANSPORTER"/>
    <property type="match status" value="1"/>
</dbReference>
<evidence type="ECO:0000313" key="6">
    <source>
        <dbReference type="Proteomes" id="UP000461670"/>
    </source>
</evidence>
<gene>
    <name evidence="5" type="primary">gsiB_7</name>
    <name evidence="5" type="ORF">GAK30_02776</name>
</gene>
<comment type="caution">
    <text evidence="5">The sequence shown here is derived from an EMBL/GenBank/DDBJ whole genome shotgun (WGS) entry which is preliminary data.</text>
</comment>
<dbReference type="EMBL" id="WNDQ01000043">
    <property type="protein sequence ID" value="KAF1019981.1"/>
    <property type="molecule type" value="Genomic_DNA"/>
</dbReference>
<feature type="domain" description="Solute-binding protein family 5" evidence="4">
    <location>
        <begin position="81"/>
        <end position="196"/>
    </location>
</feature>
<dbReference type="SUPFAM" id="SSF53850">
    <property type="entry name" value="Periplasmic binding protein-like II"/>
    <property type="match status" value="1"/>
</dbReference>
<organism evidence="5 6">
    <name type="scientific">Paracidovorax wautersii</name>
    <dbReference type="NCBI Taxonomy" id="1177982"/>
    <lineage>
        <taxon>Bacteria</taxon>
        <taxon>Pseudomonadati</taxon>
        <taxon>Pseudomonadota</taxon>
        <taxon>Betaproteobacteria</taxon>
        <taxon>Burkholderiales</taxon>
        <taxon>Comamonadaceae</taxon>
        <taxon>Paracidovorax</taxon>
    </lineage>
</organism>
<dbReference type="Gene3D" id="3.40.190.10">
    <property type="entry name" value="Periplasmic binding protein-like II"/>
    <property type="match status" value="1"/>
</dbReference>
<dbReference type="Proteomes" id="UP000461670">
    <property type="component" value="Unassembled WGS sequence"/>
</dbReference>
<dbReference type="GO" id="GO:1904680">
    <property type="term" value="F:peptide transmembrane transporter activity"/>
    <property type="evidence" value="ECO:0007669"/>
    <property type="project" value="TreeGrafter"/>
</dbReference>
<evidence type="ECO:0000256" key="1">
    <source>
        <dbReference type="ARBA" id="ARBA00005695"/>
    </source>
</evidence>
<dbReference type="GO" id="GO:0015833">
    <property type="term" value="P:peptide transport"/>
    <property type="evidence" value="ECO:0007669"/>
    <property type="project" value="TreeGrafter"/>
</dbReference>
<feature type="chain" id="PRO_5030627868" evidence="3">
    <location>
        <begin position="30"/>
        <end position="197"/>
    </location>
</feature>
<protein>
    <submittedName>
        <fullName evidence="5">Glutathione-binding protein GsiB</fullName>
    </submittedName>
</protein>
<feature type="signal peptide" evidence="3">
    <location>
        <begin position="1"/>
        <end position="29"/>
    </location>
</feature>
<evidence type="ECO:0000313" key="5">
    <source>
        <dbReference type="EMBL" id="KAF1019981.1"/>
    </source>
</evidence>